<dbReference type="InterPro" id="IPR036736">
    <property type="entry name" value="ACP-like_sf"/>
</dbReference>
<dbReference type="GO" id="GO:0003824">
    <property type="term" value="F:catalytic activity"/>
    <property type="evidence" value="ECO:0007669"/>
    <property type="project" value="InterPro"/>
</dbReference>
<name>A0A1I5IFY0_9ACTN</name>
<dbReference type="PROSITE" id="PS50075">
    <property type="entry name" value="CARRIER"/>
    <property type="match status" value="1"/>
</dbReference>
<dbReference type="Pfam" id="PF00501">
    <property type="entry name" value="AMP-binding"/>
    <property type="match status" value="1"/>
</dbReference>
<evidence type="ECO:0000256" key="3">
    <source>
        <dbReference type="ARBA" id="ARBA00022553"/>
    </source>
</evidence>
<dbReference type="SUPFAM" id="SSF52777">
    <property type="entry name" value="CoA-dependent acyltransferases"/>
    <property type="match status" value="2"/>
</dbReference>
<evidence type="ECO:0000256" key="1">
    <source>
        <dbReference type="ARBA" id="ARBA00001957"/>
    </source>
</evidence>
<keyword evidence="3" id="KW-0597">Phosphoprotein</keyword>
<dbReference type="Pfam" id="PF00550">
    <property type="entry name" value="PP-binding"/>
    <property type="match status" value="1"/>
</dbReference>
<protein>
    <submittedName>
        <fullName evidence="5">Amino acid adenylation domain-containing protein</fullName>
    </submittedName>
</protein>
<dbReference type="AlphaFoldDB" id="A0A1I5IFY0"/>
<dbReference type="InterPro" id="IPR025110">
    <property type="entry name" value="AMP-bd_C"/>
</dbReference>
<dbReference type="Gene3D" id="2.30.38.10">
    <property type="entry name" value="Luciferase, Domain 3"/>
    <property type="match status" value="1"/>
</dbReference>
<dbReference type="InterPro" id="IPR001242">
    <property type="entry name" value="Condensation_dom"/>
</dbReference>
<dbReference type="RefSeq" id="WP_075022019.1">
    <property type="nucleotide sequence ID" value="NZ_FOVH01000007.1"/>
</dbReference>
<accession>A0A1I5IFY0</accession>
<dbReference type="PANTHER" id="PTHR45527:SF1">
    <property type="entry name" value="FATTY ACID SYNTHASE"/>
    <property type="match status" value="1"/>
</dbReference>
<dbReference type="SUPFAM" id="SSF56801">
    <property type="entry name" value="Acetyl-CoA synthetase-like"/>
    <property type="match status" value="1"/>
</dbReference>
<sequence length="1032" mass="110133">MTGAATPLGTGLDANERGLWAFQQLVPHRGVSNVATAIEVSGPARWWPVRRALELVVARHPALRRSFPAVNGVPVRREHRPDEVDVEVEVHQAEPGELAADLRRFAARPFELGEPPLVRAGLFIPGPDQHVICVVAHHIVTDAASLDTVLTDLRRAYLALSGGHEPPIAAPVPSRARSGQDESAVRYWRERLAGFDATGMRLEESAASPEEPAFSGAELDRVLTVPADMLAGLRRRCRATDSAILLAAFYLVLHEHGAAPDAVVGVMMDTRPEDAGDVGHHDVGYHVATVPLRVSLNGRAGFADLVARVSGEIVTGRENGAMPFELLATARPDRSEPAWWRGALVRHCYNFRPERTSDEPLGDGSRFRDVHTGLSRFDLELVVQPVAGTLRVGLQYATEIHDAAFAERFLDRFKLALDQAVADPGLALADFDLRTARDRHVVTVANRTAVPWPAPPTVLDMIVKAARDRPDAVAITQDGRATTYGRLMSAAATVRDAVLSHGRADHPLVAVAAPRGAGTAAAAIGVWAAGGCYVPLDPGHPPRRLLQQLDEAGCALVVGGDDIPPRCLDGRIRVPLPDPATAAGTGPDRFEYGPAPADPAYVIFTSGSTGRPKGVRLTHRNLANVVRHFTAELGLDASVAMTWLTTFAFDISTLELCLPLAVGGRVVVAPDESAARPAELLDLIVRERVSVIQATPTTWRLVAEHGTGRLTGRTILCGGEPLPSRLAGRLLATGARVFNVYGPTETTIWSTTTEITDPDARITIGRPIANTTVDIVDQRGRPRPVGLAGELCIGGAGVASGYHGRPDLTAERFGNGARLGRHYRTGDRARWLPDGTIELLGRADRQVKIRAHRIELGEVEAALETHPDVTTAAAIVVGDSAADTRITAFVVADRAGLETELWNHVSEVLPGYAVPSGITVLDALPTTANGKVDYRALAARPAGPPARGDHRNGAEATDETEAALIALWRSVLGRPDLGRDANFFLSGGHSLLAARLAQIASDTFGTPLTMGAVFRAPTPAAFATLVRKEAGR</sequence>
<dbReference type="STRING" id="1993.SAMN04489713_107292"/>
<feature type="domain" description="Carrier" evidence="4">
    <location>
        <begin position="955"/>
        <end position="1030"/>
    </location>
</feature>
<dbReference type="GO" id="GO:0043041">
    <property type="term" value="P:amino acid activation for nonribosomal peptide biosynthetic process"/>
    <property type="evidence" value="ECO:0007669"/>
    <property type="project" value="TreeGrafter"/>
</dbReference>
<dbReference type="GO" id="GO:0008610">
    <property type="term" value="P:lipid biosynthetic process"/>
    <property type="evidence" value="ECO:0007669"/>
    <property type="project" value="UniProtKB-ARBA"/>
</dbReference>
<dbReference type="PROSITE" id="PS00455">
    <property type="entry name" value="AMP_BINDING"/>
    <property type="match status" value="1"/>
</dbReference>
<dbReference type="SUPFAM" id="SSF47336">
    <property type="entry name" value="ACP-like"/>
    <property type="match status" value="1"/>
</dbReference>
<dbReference type="EMBL" id="FOVH01000007">
    <property type="protein sequence ID" value="SFO58951.1"/>
    <property type="molecule type" value="Genomic_DNA"/>
</dbReference>
<proteinExistence type="predicted"/>
<comment type="cofactor">
    <cofactor evidence="1">
        <name>pantetheine 4'-phosphate</name>
        <dbReference type="ChEBI" id="CHEBI:47942"/>
    </cofactor>
</comment>
<dbReference type="Gene3D" id="3.30.559.10">
    <property type="entry name" value="Chloramphenicol acetyltransferase-like domain"/>
    <property type="match status" value="1"/>
</dbReference>
<dbReference type="GO" id="GO:0005737">
    <property type="term" value="C:cytoplasm"/>
    <property type="evidence" value="ECO:0007669"/>
    <property type="project" value="TreeGrafter"/>
</dbReference>
<dbReference type="InterPro" id="IPR023213">
    <property type="entry name" value="CAT-like_dom_sf"/>
</dbReference>
<evidence type="ECO:0000259" key="4">
    <source>
        <dbReference type="PROSITE" id="PS50075"/>
    </source>
</evidence>
<dbReference type="InParanoid" id="A0A1I5IFY0"/>
<dbReference type="GO" id="GO:0044550">
    <property type="term" value="P:secondary metabolite biosynthetic process"/>
    <property type="evidence" value="ECO:0007669"/>
    <property type="project" value="TreeGrafter"/>
</dbReference>
<evidence type="ECO:0000313" key="5">
    <source>
        <dbReference type="EMBL" id="SFO58951.1"/>
    </source>
</evidence>
<dbReference type="Gene3D" id="3.30.300.30">
    <property type="match status" value="1"/>
</dbReference>
<evidence type="ECO:0000313" key="6">
    <source>
        <dbReference type="Proteomes" id="UP000183413"/>
    </source>
</evidence>
<gene>
    <name evidence="5" type="ORF">SAMN04489713_107292</name>
</gene>
<dbReference type="PANTHER" id="PTHR45527">
    <property type="entry name" value="NONRIBOSOMAL PEPTIDE SYNTHETASE"/>
    <property type="match status" value="1"/>
</dbReference>
<dbReference type="InterPro" id="IPR009081">
    <property type="entry name" value="PP-bd_ACP"/>
</dbReference>
<evidence type="ECO:0000256" key="2">
    <source>
        <dbReference type="ARBA" id="ARBA00022450"/>
    </source>
</evidence>
<dbReference type="Gene3D" id="1.10.1200.10">
    <property type="entry name" value="ACP-like"/>
    <property type="match status" value="1"/>
</dbReference>
<dbReference type="Gene3D" id="3.30.559.30">
    <property type="entry name" value="Nonribosomal peptide synthetase, condensation domain"/>
    <property type="match status" value="1"/>
</dbReference>
<dbReference type="InterPro" id="IPR000873">
    <property type="entry name" value="AMP-dep_synth/lig_dom"/>
</dbReference>
<dbReference type="InterPro" id="IPR010071">
    <property type="entry name" value="AA_adenyl_dom"/>
</dbReference>
<dbReference type="InterPro" id="IPR020845">
    <property type="entry name" value="AMP-binding_CS"/>
</dbReference>
<reference evidence="5 6" key="1">
    <citation type="submission" date="2016-10" db="EMBL/GenBank/DDBJ databases">
        <authorList>
            <person name="de Groot N.N."/>
        </authorList>
    </citation>
    <scope>NUCLEOTIDE SEQUENCE [LARGE SCALE GENOMIC DNA]</scope>
    <source>
        <strain evidence="5 6">DSM 43067</strain>
    </source>
</reference>
<dbReference type="Pfam" id="PF00668">
    <property type="entry name" value="Condensation"/>
    <property type="match status" value="1"/>
</dbReference>
<dbReference type="SMART" id="SM00823">
    <property type="entry name" value="PKS_PP"/>
    <property type="match status" value="1"/>
</dbReference>
<dbReference type="InterPro" id="IPR045851">
    <property type="entry name" value="AMP-bd_C_sf"/>
</dbReference>
<dbReference type="Gene3D" id="3.40.50.980">
    <property type="match status" value="2"/>
</dbReference>
<dbReference type="PROSITE" id="PS00012">
    <property type="entry name" value="PHOSPHOPANTETHEINE"/>
    <property type="match status" value="1"/>
</dbReference>
<organism evidence="5 6">
    <name type="scientific">Actinomadura madurae</name>
    <dbReference type="NCBI Taxonomy" id="1993"/>
    <lineage>
        <taxon>Bacteria</taxon>
        <taxon>Bacillati</taxon>
        <taxon>Actinomycetota</taxon>
        <taxon>Actinomycetes</taxon>
        <taxon>Streptosporangiales</taxon>
        <taxon>Thermomonosporaceae</taxon>
        <taxon>Actinomadura</taxon>
    </lineage>
</organism>
<dbReference type="Proteomes" id="UP000183413">
    <property type="component" value="Unassembled WGS sequence"/>
</dbReference>
<dbReference type="InterPro" id="IPR006162">
    <property type="entry name" value="Ppantetheine_attach_site"/>
</dbReference>
<dbReference type="eggNOG" id="COG1020">
    <property type="taxonomic scope" value="Bacteria"/>
</dbReference>
<keyword evidence="2" id="KW-0596">Phosphopantetheine</keyword>
<dbReference type="NCBIfam" id="TIGR01733">
    <property type="entry name" value="AA-adenyl-dom"/>
    <property type="match status" value="1"/>
</dbReference>
<dbReference type="GO" id="GO:0031177">
    <property type="term" value="F:phosphopantetheine binding"/>
    <property type="evidence" value="ECO:0007669"/>
    <property type="project" value="InterPro"/>
</dbReference>
<dbReference type="InterPro" id="IPR020806">
    <property type="entry name" value="PKS_PP-bd"/>
</dbReference>
<keyword evidence="6" id="KW-1185">Reference proteome</keyword>
<dbReference type="Pfam" id="PF13193">
    <property type="entry name" value="AMP-binding_C"/>
    <property type="match status" value="1"/>
</dbReference>